<evidence type="ECO:0000259" key="1">
    <source>
        <dbReference type="Pfam" id="PF04773"/>
    </source>
</evidence>
<dbReference type="PANTHER" id="PTHR30273:SF2">
    <property type="entry name" value="PROTEIN FECR"/>
    <property type="match status" value="1"/>
</dbReference>
<feature type="domain" description="Protein FecR C-terminal" evidence="2">
    <location>
        <begin position="285"/>
        <end position="351"/>
    </location>
</feature>
<dbReference type="PANTHER" id="PTHR30273">
    <property type="entry name" value="PERIPLASMIC SIGNAL SENSOR AND SIGMA FACTOR ACTIVATOR FECR-RELATED"/>
    <property type="match status" value="1"/>
</dbReference>
<keyword evidence="4" id="KW-1185">Reference proteome</keyword>
<organism evidence="3 4">
    <name type="scientific">Negadavirga shengliensis</name>
    <dbReference type="NCBI Taxonomy" id="1389218"/>
    <lineage>
        <taxon>Bacteria</taxon>
        <taxon>Pseudomonadati</taxon>
        <taxon>Bacteroidota</taxon>
        <taxon>Cytophagia</taxon>
        <taxon>Cytophagales</taxon>
        <taxon>Cyclobacteriaceae</taxon>
        <taxon>Negadavirga</taxon>
    </lineage>
</organism>
<feature type="domain" description="FecR protein" evidence="1">
    <location>
        <begin position="149"/>
        <end position="238"/>
    </location>
</feature>
<dbReference type="InterPro" id="IPR032508">
    <property type="entry name" value="FecR_C"/>
</dbReference>
<reference evidence="4" key="1">
    <citation type="journal article" date="2019" name="Int. J. Syst. Evol. Microbiol.">
        <title>The Global Catalogue of Microorganisms (GCM) 10K type strain sequencing project: providing services to taxonomists for standard genome sequencing and annotation.</title>
        <authorList>
            <consortium name="The Broad Institute Genomics Platform"/>
            <consortium name="The Broad Institute Genome Sequencing Center for Infectious Disease"/>
            <person name="Wu L."/>
            <person name="Ma J."/>
        </authorList>
    </citation>
    <scope>NUCLEOTIDE SEQUENCE [LARGE SCALE GENOMIC DNA]</scope>
    <source>
        <strain evidence="4">CGMCC 4.7466</strain>
    </source>
</reference>
<dbReference type="RefSeq" id="WP_377065612.1">
    <property type="nucleotide sequence ID" value="NZ_JBHSJJ010000008.1"/>
</dbReference>
<dbReference type="InterPro" id="IPR006860">
    <property type="entry name" value="FecR"/>
</dbReference>
<dbReference type="Pfam" id="PF04773">
    <property type="entry name" value="FecR"/>
    <property type="match status" value="1"/>
</dbReference>
<protein>
    <submittedName>
        <fullName evidence="3">FecR family protein</fullName>
    </submittedName>
</protein>
<dbReference type="Pfam" id="PF16344">
    <property type="entry name" value="FecR_C"/>
    <property type="match status" value="1"/>
</dbReference>
<evidence type="ECO:0000313" key="4">
    <source>
        <dbReference type="Proteomes" id="UP001595818"/>
    </source>
</evidence>
<dbReference type="EMBL" id="JBHSJJ010000008">
    <property type="protein sequence ID" value="MFC4873032.1"/>
    <property type="molecule type" value="Genomic_DNA"/>
</dbReference>
<dbReference type="InterPro" id="IPR012373">
    <property type="entry name" value="Ferrdict_sens_TM"/>
</dbReference>
<proteinExistence type="predicted"/>
<comment type="caution">
    <text evidence="3">The sequence shown here is derived from an EMBL/GenBank/DDBJ whole genome shotgun (WGS) entry which is preliminary data.</text>
</comment>
<accession>A0ABV9T3G8</accession>
<gene>
    <name evidence="3" type="ORF">ACFPFU_15140</name>
</gene>
<evidence type="ECO:0000313" key="3">
    <source>
        <dbReference type="EMBL" id="MFC4873032.1"/>
    </source>
</evidence>
<sequence length="354" mass="40727">MEKEFNSVKGFLEDKSFRDWVLKDNCGPHVIWTDWPGRNPDREPLFLEAMYILKNLQGDVQLLDQDRKERVLSGIIKKINVENKSPLRYNTKEDKKNRLLLPWKRLGIAASVAGLCLLAFFHILDILKTDEKPVETEVLSQWVYRANEPGRQSRVTLPDSSVVYLNASSELRYDRVGFGKTHRDLHIRGEAFFEVRQGLSTPFRVFSGGIVTTALGTSFNVVAYSGEPMKIQLATGKVMVSQETERAQPGIFLRPGEEALVHTMDKITIQHIGNMKSLLWREGVLFFDKAPVEDLFLKLERWYGVNINVHGSGYSQLKISAEFRRDFLSNVLESLSYSIDFRYTIRDKEVDIFF</sequence>
<name>A0ABV9T3G8_9BACT</name>
<dbReference type="Proteomes" id="UP001595818">
    <property type="component" value="Unassembled WGS sequence"/>
</dbReference>
<evidence type="ECO:0000259" key="2">
    <source>
        <dbReference type="Pfam" id="PF16344"/>
    </source>
</evidence>
<dbReference type="Gene3D" id="3.55.50.30">
    <property type="match status" value="1"/>
</dbReference>
<dbReference type="Gene3D" id="2.60.120.1440">
    <property type="match status" value="1"/>
</dbReference>